<dbReference type="RefSeq" id="WP_158946374.1">
    <property type="nucleotide sequence ID" value="NZ_CP046400.1"/>
</dbReference>
<proteinExistence type="predicted"/>
<dbReference type="AlphaFoldDB" id="A0A6I6JDB6"/>
<name>A0A6I6JDB6_9BACT</name>
<keyword evidence="1" id="KW-0812">Transmembrane</keyword>
<keyword evidence="1" id="KW-1133">Transmembrane helix</keyword>
<reference evidence="2 3" key="1">
    <citation type="submission" date="2019-11" db="EMBL/GenBank/DDBJ databases">
        <authorList>
            <person name="Zheng R.K."/>
            <person name="Sun C.M."/>
        </authorList>
    </citation>
    <scope>NUCLEOTIDE SEQUENCE [LARGE SCALE GENOMIC DNA]</scope>
    <source>
        <strain evidence="2 3">SRB007</strain>
    </source>
</reference>
<dbReference type="Proteomes" id="UP000428328">
    <property type="component" value="Chromosome"/>
</dbReference>
<evidence type="ECO:0000313" key="2">
    <source>
        <dbReference type="EMBL" id="QGY39149.1"/>
    </source>
</evidence>
<dbReference type="EMBL" id="CP046400">
    <property type="protein sequence ID" value="QGY39149.1"/>
    <property type="molecule type" value="Genomic_DNA"/>
</dbReference>
<feature type="transmembrane region" description="Helical" evidence="1">
    <location>
        <begin position="22"/>
        <end position="41"/>
    </location>
</feature>
<evidence type="ECO:0000313" key="3">
    <source>
        <dbReference type="Proteomes" id="UP000428328"/>
    </source>
</evidence>
<accession>A0A6I6JDB6</accession>
<dbReference type="KEGG" id="psel:GM415_03095"/>
<evidence type="ECO:0000256" key="1">
    <source>
        <dbReference type="SAM" id="Phobius"/>
    </source>
</evidence>
<keyword evidence="1" id="KW-0472">Membrane</keyword>
<protein>
    <submittedName>
        <fullName evidence="2">Uncharacterized protein</fullName>
    </submittedName>
</protein>
<sequence>MENEGMEDPSKQFDEAQAVEGMLSAVERVVLFMLGLFWASLNNIRRRRIA</sequence>
<keyword evidence="3" id="KW-1185">Reference proteome</keyword>
<gene>
    <name evidence="2" type="ORF">GM415_03095</name>
</gene>
<organism evidence="2 3">
    <name type="scientific">Pseudodesulfovibrio cashew</name>
    <dbReference type="NCBI Taxonomy" id="2678688"/>
    <lineage>
        <taxon>Bacteria</taxon>
        <taxon>Pseudomonadati</taxon>
        <taxon>Thermodesulfobacteriota</taxon>
        <taxon>Desulfovibrionia</taxon>
        <taxon>Desulfovibrionales</taxon>
        <taxon>Desulfovibrionaceae</taxon>
    </lineage>
</organism>